<dbReference type="EMBL" id="CAJA01000098">
    <property type="protein sequence ID" value="CCH72662.1"/>
    <property type="molecule type" value="Genomic_DNA"/>
</dbReference>
<gene>
    <name evidence="1" type="ORF">BN11_1870002</name>
</gene>
<keyword evidence="2" id="KW-1185">Reference proteome</keyword>
<dbReference type="RefSeq" id="WP_048698133.1">
    <property type="nucleotide sequence ID" value="NZ_HG764815.1"/>
</dbReference>
<dbReference type="AlphaFoldDB" id="W6JUP6"/>
<sequence length="328" mass="35618">MKEPVPRTSRQEVALRLVRPYGGICTRSMLVDTGIGQGAIDAEIRARRWLRIGRHTVAIPEAMAPSWPSDASSWPRARPGAAGTPELSQLPLLWWAVWESGTGAVLDGASSLTASGLTGYTQDRIDVSVEAGSRTIRHPGIRITERRPLGPLAPGGIPRVETALSTIRAAQLAVSDRQAALVICMSVQQRIVEPDRLLRRWRGIARSKRRSLIGPVIGDVCDGAHSLGELDFAALCRARDLPEPVRQQLRQGPNGRIYLDVAFACGLVVEIDGAGHSWGLAPVDDALRANHVTLQNRSVLRIPVIGLRVMPQAFMDQVATGIRLRSPH</sequence>
<accession>W6JUP6</accession>
<protein>
    <recommendedName>
        <fullName evidence="3">DUF559 domain-containing protein</fullName>
    </recommendedName>
</protein>
<evidence type="ECO:0008006" key="3">
    <source>
        <dbReference type="Google" id="ProtNLM"/>
    </source>
</evidence>
<dbReference type="STRING" id="1193182.BN11_1870002"/>
<evidence type="ECO:0000313" key="2">
    <source>
        <dbReference type="Proteomes" id="UP000035763"/>
    </source>
</evidence>
<evidence type="ECO:0000313" key="1">
    <source>
        <dbReference type="EMBL" id="CCH72662.1"/>
    </source>
</evidence>
<dbReference type="OrthoDB" id="3209715at2"/>
<comment type="caution">
    <text evidence="1">The sequence shown here is derived from an EMBL/GenBank/DDBJ whole genome shotgun (WGS) entry which is preliminary data.</text>
</comment>
<organism evidence="1 2">
    <name type="scientific">Nostocoides australiense Ben110</name>
    <dbReference type="NCBI Taxonomy" id="1193182"/>
    <lineage>
        <taxon>Bacteria</taxon>
        <taxon>Bacillati</taxon>
        <taxon>Actinomycetota</taxon>
        <taxon>Actinomycetes</taxon>
        <taxon>Micrococcales</taxon>
        <taxon>Intrasporangiaceae</taxon>
        <taxon>Nostocoides</taxon>
    </lineage>
</organism>
<dbReference type="Proteomes" id="UP000035763">
    <property type="component" value="Unassembled WGS sequence"/>
</dbReference>
<reference evidence="1 2" key="1">
    <citation type="journal article" date="2013" name="ISME J.">
        <title>A metabolic model for members of the genus Tetrasphaera involved in enhanced biological phosphorus removal.</title>
        <authorList>
            <person name="Kristiansen R."/>
            <person name="Nguyen H.T.T."/>
            <person name="Saunders A.M."/>
            <person name="Nielsen J.L."/>
            <person name="Wimmer R."/>
            <person name="Le V.Q."/>
            <person name="McIlroy S.J."/>
            <person name="Petrovski S."/>
            <person name="Seviour R.J."/>
            <person name="Calteau A."/>
            <person name="Nielsen K.L."/>
            <person name="Nielsen P.H."/>
        </authorList>
    </citation>
    <scope>NUCLEOTIDE SEQUENCE [LARGE SCALE GENOMIC DNA]</scope>
    <source>
        <strain evidence="1 2">Ben110</strain>
    </source>
</reference>
<name>W6JUP6_9MICO</name>
<proteinExistence type="predicted"/>